<evidence type="ECO:0000313" key="2">
    <source>
        <dbReference type="Proteomes" id="UP000198625"/>
    </source>
</evidence>
<accession>A0A1H3RZF3</accession>
<gene>
    <name evidence="1" type="ORF">SAMN05660462_02623</name>
</gene>
<dbReference type="EMBL" id="FNQE01000033">
    <property type="protein sequence ID" value="SDZ30611.1"/>
    <property type="molecule type" value="Genomic_DNA"/>
</dbReference>
<dbReference type="Proteomes" id="UP000198625">
    <property type="component" value="Unassembled WGS sequence"/>
</dbReference>
<proteinExistence type="predicted"/>
<organism evidence="1 2">
    <name type="scientific">Proteiniborus ethanoligenes</name>
    <dbReference type="NCBI Taxonomy" id="415015"/>
    <lineage>
        <taxon>Bacteria</taxon>
        <taxon>Bacillati</taxon>
        <taxon>Bacillota</taxon>
        <taxon>Clostridia</taxon>
        <taxon>Eubacteriales</taxon>
        <taxon>Proteiniborus</taxon>
    </lineage>
</organism>
<dbReference type="AlphaFoldDB" id="A0A1H3RZF3"/>
<name>A0A1H3RZF3_9FIRM</name>
<protein>
    <submittedName>
        <fullName evidence="1">Uncharacterized protein</fullName>
    </submittedName>
</protein>
<sequence length="55" mass="6124">MYQAFGVDRMNGVTPVRVGEISTDCKEVEVRNLRRGVANKSLGTFGNRGTKTFLF</sequence>
<evidence type="ECO:0000313" key="1">
    <source>
        <dbReference type="EMBL" id="SDZ30611.1"/>
    </source>
</evidence>
<keyword evidence="2" id="KW-1185">Reference proteome</keyword>
<reference evidence="1 2" key="1">
    <citation type="submission" date="2016-10" db="EMBL/GenBank/DDBJ databases">
        <authorList>
            <person name="de Groot N.N."/>
        </authorList>
    </citation>
    <scope>NUCLEOTIDE SEQUENCE [LARGE SCALE GENOMIC DNA]</scope>
    <source>
        <strain evidence="1 2">DSM 21650</strain>
    </source>
</reference>